<sequence>MTSILNLRKHGTLFVLDDSPSAASVRPHRRMRQAQITVDGRTVEATVSGHQPVGVEVAGLLRLDPSGTHLPGGGGPVTWTMERHRGAYRGSVVRGADRIELRLTRRGGKHVEITPSGVWPDLELVALAASLVLLSRRRHDRLRAMAIAGAGSH</sequence>
<proteinExistence type="predicted"/>
<dbReference type="RefSeq" id="WP_111506358.1">
    <property type="nucleotide sequence ID" value="NZ_QKYN01000131.1"/>
</dbReference>
<dbReference type="Proteomes" id="UP000248889">
    <property type="component" value="Unassembled WGS sequence"/>
</dbReference>
<organism evidence="1 2">
    <name type="scientific">Streptacidiphilus pinicola</name>
    <dbReference type="NCBI Taxonomy" id="2219663"/>
    <lineage>
        <taxon>Bacteria</taxon>
        <taxon>Bacillati</taxon>
        <taxon>Actinomycetota</taxon>
        <taxon>Actinomycetes</taxon>
        <taxon>Kitasatosporales</taxon>
        <taxon>Streptomycetaceae</taxon>
        <taxon>Streptacidiphilus</taxon>
    </lineage>
</organism>
<reference evidence="1 2" key="1">
    <citation type="submission" date="2018-06" db="EMBL/GenBank/DDBJ databases">
        <title>Streptacidiphilus pinicola sp. nov., isolated from pine grove soil.</title>
        <authorList>
            <person name="Roh S.G."/>
            <person name="Park S."/>
            <person name="Kim M.-K."/>
            <person name="Yun B.-R."/>
            <person name="Park J."/>
            <person name="Kim M.J."/>
            <person name="Kim Y.S."/>
            <person name="Kim S.B."/>
        </authorList>
    </citation>
    <scope>NUCLEOTIDE SEQUENCE [LARGE SCALE GENOMIC DNA]</scope>
    <source>
        <strain evidence="1 2">MMS16-CNU450</strain>
    </source>
</reference>
<dbReference type="AlphaFoldDB" id="A0A2X0K3P4"/>
<gene>
    <name evidence="1" type="ORF">DN069_30180</name>
</gene>
<name>A0A2X0K3P4_9ACTN</name>
<protein>
    <submittedName>
        <fullName evidence="1">Uncharacterized protein</fullName>
    </submittedName>
</protein>
<accession>A0A2X0K3P4</accession>
<evidence type="ECO:0000313" key="2">
    <source>
        <dbReference type="Proteomes" id="UP000248889"/>
    </source>
</evidence>
<dbReference type="OrthoDB" id="3854554at2"/>
<evidence type="ECO:0000313" key="1">
    <source>
        <dbReference type="EMBL" id="RAG81940.1"/>
    </source>
</evidence>
<dbReference type="EMBL" id="QKYN01000131">
    <property type="protein sequence ID" value="RAG81940.1"/>
    <property type="molecule type" value="Genomic_DNA"/>
</dbReference>
<comment type="caution">
    <text evidence="1">The sequence shown here is derived from an EMBL/GenBank/DDBJ whole genome shotgun (WGS) entry which is preliminary data.</text>
</comment>
<keyword evidence="2" id="KW-1185">Reference proteome</keyword>